<proteinExistence type="inferred from homology"/>
<dbReference type="PANTHER" id="PTHR21497">
    <property type="entry name" value="UBIQUITIN LIGASE E3 ALPHA-RELATED"/>
    <property type="match status" value="1"/>
</dbReference>
<evidence type="ECO:0000313" key="2">
    <source>
        <dbReference type="EMBL" id="CAH2209152.1"/>
    </source>
</evidence>
<evidence type="ECO:0000313" key="3">
    <source>
        <dbReference type="Proteomes" id="UP000838756"/>
    </source>
</evidence>
<dbReference type="PANTHER" id="PTHR21497:SF24">
    <property type="entry name" value="E3 UBIQUITIN-PROTEIN LIGASE UBR1"/>
    <property type="match status" value="1"/>
</dbReference>
<sequence>IGQHMEYEPEWESAFNLHVKLAQSITLALEWCSSERALAASAYRMALRRHADTCAKNASELRELGNQSASVIPYDVSKEPVSVHRPLSRFIAGLHLQLHRHGLSYHSREFERQDRPKPTPEELI</sequence>
<comment type="similarity">
    <text evidence="1">Belongs to the E3 ubiquitin-protein ligase UBR1-like family.</text>
</comment>
<dbReference type="InterPro" id="IPR039164">
    <property type="entry name" value="UBR1-like"/>
</dbReference>
<dbReference type="AlphaFoldDB" id="A0A8S4QEM7"/>
<organism evidence="2 3">
    <name type="scientific">Pararge aegeria aegeria</name>
    <dbReference type="NCBI Taxonomy" id="348720"/>
    <lineage>
        <taxon>Eukaryota</taxon>
        <taxon>Metazoa</taxon>
        <taxon>Ecdysozoa</taxon>
        <taxon>Arthropoda</taxon>
        <taxon>Hexapoda</taxon>
        <taxon>Insecta</taxon>
        <taxon>Pterygota</taxon>
        <taxon>Neoptera</taxon>
        <taxon>Endopterygota</taxon>
        <taxon>Lepidoptera</taxon>
        <taxon>Glossata</taxon>
        <taxon>Ditrysia</taxon>
        <taxon>Papilionoidea</taxon>
        <taxon>Nymphalidae</taxon>
        <taxon>Satyrinae</taxon>
        <taxon>Satyrini</taxon>
        <taxon>Parargina</taxon>
        <taxon>Pararge</taxon>
    </lineage>
</organism>
<dbReference type="GO" id="GO:0005737">
    <property type="term" value="C:cytoplasm"/>
    <property type="evidence" value="ECO:0007669"/>
    <property type="project" value="TreeGrafter"/>
</dbReference>
<dbReference type="EC" id="2.3.2.27" evidence="1"/>
<feature type="non-terminal residue" evidence="2">
    <location>
        <position position="1"/>
    </location>
</feature>
<keyword evidence="1" id="KW-0833">Ubl conjugation pathway</keyword>
<evidence type="ECO:0000256" key="1">
    <source>
        <dbReference type="RuleBase" id="RU366018"/>
    </source>
</evidence>
<dbReference type="EMBL" id="CAKXAJ010005493">
    <property type="protein sequence ID" value="CAH2209152.1"/>
    <property type="molecule type" value="Genomic_DNA"/>
</dbReference>
<protein>
    <recommendedName>
        <fullName evidence="1">E3 ubiquitin-protein ligase</fullName>
        <ecNumber evidence="1">2.3.2.27</ecNumber>
    </recommendedName>
</protein>
<keyword evidence="1" id="KW-0479">Metal-binding</keyword>
<feature type="non-terminal residue" evidence="2">
    <location>
        <position position="124"/>
    </location>
</feature>
<dbReference type="GO" id="GO:0000151">
    <property type="term" value="C:ubiquitin ligase complex"/>
    <property type="evidence" value="ECO:0007669"/>
    <property type="project" value="TreeGrafter"/>
</dbReference>
<keyword evidence="1" id="KW-0862">Zinc</keyword>
<reference evidence="2" key="1">
    <citation type="submission" date="2022-03" db="EMBL/GenBank/DDBJ databases">
        <authorList>
            <person name="Lindestad O."/>
        </authorList>
    </citation>
    <scope>NUCLEOTIDE SEQUENCE</scope>
</reference>
<keyword evidence="3" id="KW-1185">Reference proteome</keyword>
<keyword evidence="1" id="KW-0863">Zinc-finger</keyword>
<gene>
    <name evidence="2" type="primary">jg83</name>
    <name evidence="2" type="ORF">PAEG_LOCUS1554</name>
</gene>
<keyword evidence="1" id="KW-0808">Transferase</keyword>
<dbReference type="GO" id="GO:0008270">
    <property type="term" value="F:zinc ion binding"/>
    <property type="evidence" value="ECO:0007669"/>
    <property type="project" value="UniProtKB-UniRule"/>
</dbReference>
<comment type="caution">
    <text evidence="2">The sequence shown here is derived from an EMBL/GenBank/DDBJ whole genome shotgun (WGS) entry which is preliminary data.</text>
</comment>
<accession>A0A8S4QEM7</accession>
<comment type="function">
    <text evidence="1">Ubiquitin ligase protein which is a component of the N-end rule pathway. Recognizes and binds to proteins bearing specific N-terminal residues that are destabilizing according to the N-end rule, leading to their ubiquitination and subsequent degradation.</text>
</comment>
<dbReference type="GO" id="GO:0016567">
    <property type="term" value="P:protein ubiquitination"/>
    <property type="evidence" value="ECO:0007669"/>
    <property type="project" value="UniProtKB-UniRule"/>
</dbReference>
<dbReference type="GO" id="GO:0061630">
    <property type="term" value="F:ubiquitin protein ligase activity"/>
    <property type="evidence" value="ECO:0007669"/>
    <property type="project" value="UniProtKB-UniRule"/>
</dbReference>
<dbReference type="GO" id="GO:0071596">
    <property type="term" value="P:ubiquitin-dependent protein catabolic process via the N-end rule pathway"/>
    <property type="evidence" value="ECO:0007669"/>
    <property type="project" value="UniProtKB-UniRule"/>
</dbReference>
<comment type="pathway">
    <text evidence="1">Protein modification; protein ubiquitination.</text>
</comment>
<dbReference type="Proteomes" id="UP000838756">
    <property type="component" value="Unassembled WGS sequence"/>
</dbReference>
<name>A0A8S4QEM7_9NEOP</name>
<comment type="catalytic activity">
    <reaction evidence="1">
        <text>S-ubiquitinyl-[E2 ubiquitin-conjugating enzyme]-L-cysteine + [acceptor protein]-L-lysine = [E2 ubiquitin-conjugating enzyme]-L-cysteine + N(6)-ubiquitinyl-[acceptor protein]-L-lysine.</text>
        <dbReference type="EC" id="2.3.2.27"/>
    </reaction>
</comment>
<dbReference type="OrthoDB" id="26387at2759"/>